<feature type="compositionally biased region" description="Polar residues" evidence="7">
    <location>
        <begin position="17"/>
        <end position="26"/>
    </location>
</feature>
<dbReference type="GO" id="GO:0042910">
    <property type="term" value="F:xenobiotic transmembrane transporter activity"/>
    <property type="evidence" value="ECO:0007669"/>
    <property type="project" value="InterPro"/>
</dbReference>
<dbReference type="NCBIfam" id="TIGR00797">
    <property type="entry name" value="matE"/>
    <property type="match status" value="1"/>
</dbReference>
<evidence type="ECO:0000313" key="9">
    <source>
        <dbReference type="Proteomes" id="UP001046870"/>
    </source>
</evidence>
<evidence type="ECO:0000256" key="1">
    <source>
        <dbReference type="ARBA" id="ARBA00004141"/>
    </source>
</evidence>
<feature type="region of interest" description="Disordered" evidence="7">
    <location>
        <begin position="1"/>
        <end position="26"/>
    </location>
</feature>
<feature type="compositionally biased region" description="Basic and acidic residues" evidence="7">
    <location>
        <begin position="1"/>
        <end position="16"/>
    </location>
</feature>
<feature type="transmembrane region" description="Helical" evidence="6">
    <location>
        <begin position="89"/>
        <end position="115"/>
    </location>
</feature>
<comment type="similarity">
    <text evidence="2 6">Belongs to the multi antimicrobial extrusion (MATE) (TC 2.A.66.1) family.</text>
</comment>
<comment type="caution">
    <text evidence="8">The sequence shown here is derived from an EMBL/GenBank/DDBJ whole genome shotgun (WGS) entry which is preliminary data.</text>
</comment>
<keyword evidence="4 6" id="KW-1133">Transmembrane helix</keyword>
<feature type="transmembrane region" description="Helical" evidence="6">
    <location>
        <begin position="127"/>
        <end position="149"/>
    </location>
</feature>
<keyword evidence="9" id="KW-1185">Reference proteome</keyword>
<feature type="transmembrane region" description="Helical" evidence="6">
    <location>
        <begin position="169"/>
        <end position="186"/>
    </location>
</feature>
<dbReference type="OrthoDB" id="2126698at2759"/>
<dbReference type="Proteomes" id="UP001046870">
    <property type="component" value="Chromosome 3"/>
</dbReference>
<dbReference type="AlphaFoldDB" id="A0A9D3TBZ1"/>
<feature type="transmembrane region" description="Helical" evidence="6">
    <location>
        <begin position="393"/>
        <end position="414"/>
    </location>
</feature>
<evidence type="ECO:0000256" key="5">
    <source>
        <dbReference type="ARBA" id="ARBA00023136"/>
    </source>
</evidence>
<dbReference type="InterPro" id="IPR045069">
    <property type="entry name" value="MATE_euk"/>
</dbReference>
<dbReference type="Pfam" id="PF01554">
    <property type="entry name" value="MatE"/>
    <property type="match status" value="2"/>
</dbReference>
<sequence length="590" mass="63620">MEEIKAKVESNGDTCDRSSVTKSASNSRTVCGGCLRRMRTWIPIDYKEEIVYILKLAGPVFISQLMIFLISFISTVFCGHLGKTELAGVALAIAVINVTGISIGSGLASACDTLISQTFGSSNLKRVGVILQRGIVILLLACFPCWAILINTEPILLAVRQSPEVARLSQLYVKIFMPALPAAFMYQLEGRYLQNQGIIWPQVLSGAAGNVLNALINYIFLYVLDLGVAGSAAANSISQYSLAVFLFIYIHWKGLHKATWGGWSKDCLQEWGSFIQLAIPSMLMLCLEWWTYEIGGFLAGLISEVELASQSVVYELSTIAYMFPLGFSVAASVRVGNALGAGNTEQAKLSSKVSIMCAVVVSFFVAVAIGALKNVIGYIFTTDEEIVNRVKEVMVLYSFFHNFDAIAAVTGGVVRGAGKQMIGALCNLVGYYFVGFPIGVTLMFAAKMGIMGLWTGLLICVFMQSVFFIILLVKLNWKKATHEALVRSGVQPPPCEEEKRQQVFSVDKQGSCQALAVEAQLPEANENAEGRSKGEGEGGAEAGGRVACSTVGAVLSTRQLVLRRGLAVVSMVLILAAGIICNILLTNLLK</sequence>
<gene>
    <name evidence="8" type="ORF">MATL_G00054290</name>
</gene>
<evidence type="ECO:0000256" key="2">
    <source>
        <dbReference type="ARBA" id="ARBA00010199"/>
    </source>
</evidence>
<protein>
    <recommendedName>
        <fullName evidence="6">Multidrug and toxin extrusion protein</fullName>
    </recommendedName>
</protein>
<dbReference type="CDD" id="cd13132">
    <property type="entry name" value="MATE_eukaryotic"/>
    <property type="match status" value="1"/>
</dbReference>
<evidence type="ECO:0000256" key="7">
    <source>
        <dbReference type="SAM" id="MobiDB-lite"/>
    </source>
</evidence>
<feature type="transmembrane region" description="Helical" evidence="6">
    <location>
        <begin position="56"/>
        <end position="77"/>
    </location>
</feature>
<reference evidence="8" key="1">
    <citation type="submission" date="2021-01" db="EMBL/GenBank/DDBJ databases">
        <authorList>
            <person name="Zahm M."/>
            <person name="Roques C."/>
            <person name="Cabau C."/>
            <person name="Klopp C."/>
            <person name="Donnadieu C."/>
            <person name="Jouanno E."/>
            <person name="Lampietro C."/>
            <person name="Louis A."/>
            <person name="Herpin A."/>
            <person name="Echchiki A."/>
            <person name="Berthelot C."/>
            <person name="Parey E."/>
            <person name="Roest-Crollius H."/>
            <person name="Braasch I."/>
            <person name="Postlethwait J."/>
            <person name="Bobe J."/>
            <person name="Montfort J."/>
            <person name="Bouchez O."/>
            <person name="Begum T."/>
            <person name="Mejri S."/>
            <person name="Adams A."/>
            <person name="Chen W.-J."/>
            <person name="Guiguen Y."/>
        </authorList>
    </citation>
    <scope>NUCLEOTIDE SEQUENCE</scope>
    <source>
        <strain evidence="8">YG-15Mar2019-1</strain>
        <tissue evidence="8">Brain</tissue>
    </source>
</reference>
<evidence type="ECO:0000256" key="4">
    <source>
        <dbReference type="ARBA" id="ARBA00022989"/>
    </source>
</evidence>
<organism evidence="8 9">
    <name type="scientific">Megalops atlanticus</name>
    <name type="common">Tarpon</name>
    <name type="synonym">Clupea gigantea</name>
    <dbReference type="NCBI Taxonomy" id="7932"/>
    <lineage>
        <taxon>Eukaryota</taxon>
        <taxon>Metazoa</taxon>
        <taxon>Chordata</taxon>
        <taxon>Craniata</taxon>
        <taxon>Vertebrata</taxon>
        <taxon>Euteleostomi</taxon>
        <taxon>Actinopterygii</taxon>
        <taxon>Neopterygii</taxon>
        <taxon>Teleostei</taxon>
        <taxon>Elopiformes</taxon>
        <taxon>Megalopidae</taxon>
        <taxon>Megalops</taxon>
    </lineage>
</organism>
<feature type="transmembrane region" description="Helical" evidence="6">
    <location>
        <begin position="312"/>
        <end position="333"/>
    </location>
</feature>
<keyword evidence="3 6" id="KW-0812">Transmembrane</keyword>
<dbReference type="PANTHER" id="PTHR11206">
    <property type="entry name" value="MULTIDRUG RESISTANCE PROTEIN"/>
    <property type="match status" value="1"/>
</dbReference>
<dbReference type="EMBL" id="JAFDVH010000003">
    <property type="protein sequence ID" value="KAG7484780.1"/>
    <property type="molecule type" value="Genomic_DNA"/>
</dbReference>
<feature type="transmembrane region" description="Helical" evidence="6">
    <location>
        <begin position="226"/>
        <end position="250"/>
    </location>
</feature>
<feature type="transmembrane region" description="Helical" evidence="6">
    <location>
        <begin position="421"/>
        <end position="445"/>
    </location>
</feature>
<comment type="subcellular location">
    <subcellularLocation>
        <location evidence="1">Membrane</location>
        <topology evidence="1">Multi-pass membrane protein</topology>
    </subcellularLocation>
</comment>
<name>A0A9D3TBZ1_MEGAT</name>
<keyword evidence="5 6" id="KW-0472">Membrane</keyword>
<accession>A0A9D3TBZ1</accession>
<evidence type="ECO:0000256" key="6">
    <source>
        <dbReference type="RuleBase" id="RU004914"/>
    </source>
</evidence>
<feature type="transmembrane region" description="Helical" evidence="6">
    <location>
        <begin position="565"/>
        <end position="585"/>
    </location>
</feature>
<evidence type="ECO:0000256" key="3">
    <source>
        <dbReference type="ARBA" id="ARBA00022692"/>
    </source>
</evidence>
<proteinExistence type="inferred from homology"/>
<feature type="transmembrane region" description="Helical" evidence="6">
    <location>
        <begin position="353"/>
        <end position="381"/>
    </location>
</feature>
<dbReference type="GO" id="GO:0016020">
    <property type="term" value="C:membrane"/>
    <property type="evidence" value="ECO:0007669"/>
    <property type="project" value="UniProtKB-SubCell"/>
</dbReference>
<feature type="transmembrane region" description="Helical" evidence="6">
    <location>
        <begin position="198"/>
        <end position="220"/>
    </location>
</feature>
<dbReference type="GO" id="GO:1990961">
    <property type="term" value="P:xenobiotic detoxification by transmembrane export across the plasma membrane"/>
    <property type="evidence" value="ECO:0007669"/>
    <property type="project" value="InterPro"/>
</dbReference>
<evidence type="ECO:0000313" key="8">
    <source>
        <dbReference type="EMBL" id="KAG7484780.1"/>
    </source>
</evidence>
<dbReference type="InterPro" id="IPR002528">
    <property type="entry name" value="MATE_fam"/>
</dbReference>
<dbReference type="GO" id="GO:0015297">
    <property type="term" value="F:antiporter activity"/>
    <property type="evidence" value="ECO:0007669"/>
    <property type="project" value="InterPro"/>
</dbReference>
<feature type="transmembrane region" description="Helical" evidence="6">
    <location>
        <begin position="451"/>
        <end position="473"/>
    </location>
</feature>